<sequence>MKRILRLSFLLCLLLSGAAASVQAQSVHQEQAAQYRHLDFKTDAEYDHALGRDTEATKKASATFSTYRRTGQPLLKKVFGWHPYWLGTAYRTYDYNNISTIAYFSYEVNPNTGGYSTIHSWLSTDLVDIAHAAGTKVVLTVTNFGNSNNAKLLNSPSSKKNLINQLITLVKARNADGVNIDFESVGVAQRDSLTKFMNELGDRFHAEIPGSRVSIALPAIQWTEVFMVNQMTSVDDFLIMGYDYHYAGSEKAGPVAPLKASSWTYWGSTLNVTYSVNWYLNKGVSPDQLFLAVPYYGRRWATEKGTVPSATQNSISASTSRLYNVAKEEAAQYGRKWSNEGGVPYYTYQNSSGQWFQVFYDDAESLGLKYDLVNEKNLAGIGIWALGYDNTPENPELNNLLREKFPPAPLSASDELEEGQSVAYPNPVKRGQQLSFSNKMSGVPMALALRDALGRQFPTPVLSSSGTISTDGLAAGVYFLTVTTSKGSNTHRVVVVD</sequence>
<keyword evidence="3" id="KW-0732">Signal</keyword>
<dbReference type="SUPFAM" id="SSF51445">
    <property type="entry name" value="(Trans)glycosidases"/>
    <property type="match status" value="1"/>
</dbReference>
<dbReference type="InterPro" id="IPR001223">
    <property type="entry name" value="Glyco_hydro18_cat"/>
</dbReference>
<feature type="signal peptide" evidence="3">
    <location>
        <begin position="1"/>
        <end position="24"/>
    </location>
</feature>
<proteinExistence type="predicted"/>
<comment type="caution">
    <text evidence="5">The sequence shown here is derived from an EMBL/GenBank/DDBJ whole genome shotgun (WGS) entry which is preliminary data.</text>
</comment>
<feature type="chain" id="PRO_5045418209" evidence="3">
    <location>
        <begin position="25"/>
        <end position="497"/>
    </location>
</feature>
<dbReference type="Pfam" id="PF00704">
    <property type="entry name" value="Glyco_hydro_18"/>
    <property type="match status" value="1"/>
</dbReference>
<accession>A0ABW2DJ63</accession>
<dbReference type="InterPro" id="IPR051887">
    <property type="entry name" value="GH18_Domain-Containing"/>
</dbReference>
<dbReference type="GO" id="GO:0016787">
    <property type="term" value="F:hydrolase activity"/>
    <property type="evidence" value="ECO:0007669"/>
    <property type="project" value="UniProtKB-KW"/>
</dbReference>
<gene>
    <name evidence="5" type="ORF">ACFQHR_03895</name>
</gene>
<dbReference type="NCBIfam" id="TIGR04183">
    <property type="entry name" value="Por_Secre_tail"/>
    <property type="match status" value="1"/>
</dbReference>
<dbReference type="PANTHER" id="PTHR46290">
    <property type="entry name" value="DI-N-ACETYLCHITOBIASE"/>
    <property type="match status" value="1"/>
</dbReference>
<dbReference type="Proteomes" id="UP001596405">
    <property type="component" value="Unassembled WGS sequence"/>
</dbReference>
<dbReference type="EMBL" id="JBHSYQ010000003">
    <property type="protein sequence ID" value="MFC6996749.1"/>
    <property type="molecule type" value="Genomic_DNA"/>
</dbReference>
<dbReference type="InterPro" id="IPR017853">
    <property type="entry name" value="GH"/>
</dbReference>
<evidence type="ECO:0000313" key="6">
    <source>
        <dbReference type="Proteomes" id="UP001596405"/>
    </source>
</evidence>
<dbReference type="Gene3D" id="3.10.50.10">
    <property type="match status" value="1"/>
</dbReference>
<dbReference type="Gene3D" id="3.20.20.80">
    <property type="entry name" value="Glycosidases"/>
    <property type="match status" value="1"/>
</dbReference>
<evidence type="ECO:0000256" key="3">
    <source>
        <dbReference type="SAM" id="SignalP"/>
    </source>
</evidence>
<keyword evidence="1 5" id="KW-0378">Hydrolase</keyword>
<reference evidence="6" key="1">
    <citation type="journal article" date="2019" name="Int. J. Syst. Evol. Microbiol.">
        <title>The Global Catalogue of Microorganisms (GCM) 10K type strain sequencing project: providing services to taxonomists for standard genome sequencing and annotation.</title>
        <authorList>
            <consortium name="The Broad Institute Genomics Platform"/>
            <consortium name="The Broad Institute Genome Sequencing Center for Infectious Disease"/>
            <person name="Wu L."/>
            <person name="Ma J."/>
        </authorList>
    </citation>
    <scope>NUCLEOTIDE SEQUENCE [LARGE SCALE GENOMIC DNA]</scope>
    <source>
        <strain evidence="6">CGMCC 4.7393</strain>
    </source>
</reference>
<name>A0ABW2DJ63_9BACT</name>
<dbReference type="PANTHER" id="PTHR46290:SF1">
    <property type="entry name" value="DI-N-ACETYLCHITOBIASE"/>
    <property type="match status" value="1"/>
</dbReference>
<dbReference type="SMART" id="SM00636">
    <property type="entry name" value="Glyco_18"/>
    <property type="match status" value="1"/>
</dbReference>
<evidence type="ECO:0000256" key="2">
    <source>
        <dbReference type="ARBA" id="ARBA00023295"/>
    </source>
</evidence>
<feature type="domain" description="GH18" evidence="4">
    <location>
        <begin position="76"/>
        <end position="408"/>
    </location>
</feature>
<dbReference type="RefSeq" id="WP_066623725.1">
    <property type="nucleotide sequence ID" value="NZ_JBHSYQ010000003.1"/>
</dbReference>
<dbReference type="PROSITE" id="PS51910">
    <property type="entry name" value="GH18_2"/>
    <property type="match status" value="1"/>
</dbReference>
<keyword evidence="2" id="KW-0326">Glycosidase</keyword>
<evidence type="ECO:0000313" key="5">
    <source>
        <dbReference type="EMBL" id="MFC6996749.1"/>
    </source>
</evidence>
<dbReference type="InterPro" id="IPR026444">
    <property type="entry name" value="Secre_tail"/>
</dbReference>
<dbReference type="InterPro" id="IPR029070">
    <property type="entry name" value="Chitinase_insertion_sf"/>
</dbReference>
<keyword evidence="6" id="KW-1185">Reference proteome</keyword>
<protein>
    <submittedName>
        <fullName evidence="5">Glycosyl hydrolase family 18 protein</fullName>
    </submittedName>
</protein>
<evidence type="ECO:0000256" key="1">
    <source>
        <dbReference type="ARBA" id="ARBA00022801"/>
    </source>
</evidence>
<organism evidence="5 6">
    <name type="scientific">Rufibacter roseus</name>
    <dbReference type="NCBI Taxonomy" id="1567108"/>
    <lineage>
        <taxon>Bacteria</taxon>
        <taxon>Pseudomonadati</taxon>
        <taxon>Bacteroidota</taxon>
        <taxon>Cytophagia</taxon>
        <taxon>Cytophagales</taxon>
        <taxon>Hymenobacteraceae</taxon>
        <taxon>Rufibacter</taxon>
    </lineage>
</organism>
<dbReference type="InterPro" id="IPR011583">
    <property type="entry name" value="Chitinase_II/V-like_cat"/>
</dbReference>
<evidence type="ECO:0000259" key="4">
    <source>
        <dbReference type="PROSITE" id="PS51910"/>
    </source>
</evidence>